<comment type="caution">
    <text evidence="2">The sequence shown here is derived from an EMBL/GenBank/DDBJ whole genome shotgun (WGS) entry which is preliminary data.</text>
</comment>
<keyword evidence="1" id="KW-0732">Signal</keyword>
<dbReference type="InterPro" id="IPR024520">
    <property type="entry name" value="DUF3558"/>
</dbReference>
<evidence type="ECO:0008006" key="4">
    <source>
        <dbReference type="Google" id="ProtNLM"/>
    </source>
</evidence>
<name>A0A2A7MPQ4_MYCAG</name>
<dbReference type="EMBL" id="PDCP01000093">
    <property type="protein sequence ID" value="PEG33772.1"/>
    <property type="molecule type" value="Genomic_DNA"/>
</dbReference>
<proteinExistence type="predicted"/>
<evidence type="ECO:0000313" key="3">
    <source>
        <dbReference type="Proteomes" id="UP000220914"/>
    </source>
</evidence>
<feature type="chain" id="PRO_5039033650" description="DUF3558 domain-containing protein" evidence="1">
    <location>
        <begin position="26"/>
        <end position="186"/>
    </location>
</feature>
<dbReference type="Proteomes" id="UP000220914">
    <property type="component" value="Unassembled WGS sequence"/>
</dbReference>
<keyword evidence="3" id="KW-1185">Reference proteome</keyword>
<dbReference type="PROSITE" id="PS51257">
    <property type="entry name" value="PROKAR_LIPOPROTEIN"/>
    <property type="match status" value="1"/>
</dbReference>
<reference evidence="2 3" key="1">
    <citation type="submission" date="2017-10" db="EMBL/GenBank/DDBJ databases">
        <title>The new phylogeny of genus Mycobacterium.</title>
        <authorList>
            <person name="Tortoli E."/>
            <person name="Trovato A."/>
            <person name="Cirillo D.M."/>
        </authorList>
    </citation>
    <scope>NUCLEOTIDE SEQUENCE [LARGE SCALE GENOMIC DNA]</scope>
    <source>
        <strain evidence="2 3">CCUG37673</strain>
    </source>
</reference>
<dbReference type="AlphaFoldDB" id="A0A2A7MPQ4"/>
<gene>
    <name evidence="2" type="ORF">CQY20_28975</name>
</gene>
<sequence length="186" mass="19866">MRRRFKAVAAAAVTAVVAISGCSQTVEGTARRAGPAVPDPERSFGYVDDRCGLLEDSSIEEMLGAQNVVRPYSGAVCQYVLERDVKPGPGAEPGTMIDVVYSWFESGSLERERALAAERGAQITDKDIERHQAFLARRDTNGAACSATAAAGSGVVSWWVQYRGKTDVDSCTDAEKLLAATLSSEM</sequence>
<evidence type="ECO:0000313" key="2">
    <source>
        <dbReference type="EMBL" id="PEG33772.1"/>
    </source>
</evidence>
<dbReference type="RefSeq" id="WP_097944024.1">
    <property type="nucleotide sequence ID" value="NZ_BLKS01000001.1"/>
</dbReference>
<dbReference type="Pfam" id="PF12079">
    <property type="entry name" value="DUF3558"/>
    <property type="match status" value="1"/>
</dbReference>
<feature type="signal peptide" evidence="1">
    <location>
        <begin position="1"/>
        <end position="25"/>
    </location>
</feature>
<evidence type="ECO:0000256" key="1">
    <source>
        <dbReference type="SAM" id="SignalP"/>
    </source>
</evidence>
<accession>A0A2A7MPQ4</accession>
<organism evidence="2 3">
    <name type="scientific">Mycolicibacterium agri</name>
    <name type="common">Mycobacterium agri</name>
    <dbReference type="NCBI Taxonomy" id="36811"/>
    <lineage>
        <taxon>Bacteria</taxon>
        <taxon>Bacillati</taxon>
        <taxon>Actinomycetota</taxon>
        <taxon>Actinomycetes</taxon>
        <taxon>Mycobacteriales</taxon>
        <taxon>Mycobacteriaceae</taxon>
        <taxon>Mycolicibacterium</taxon>
    </lineage>
</organism>
<protein>
    <recommendedName>
        <fullName evidence="4">DUF3558 domain-containing protein</fullName>
    </recommendedName>
</protein>
<dbReference type="OrthoDB" id="4761308at2"/>